<keyword evidence="5 7" id="KW-1133">Transmembrane helix</keyword>
<reference evidence="9" key="1">
    <citation type="submission" date="2022-01" db="EMBL/GenBank/DDBJ databases">
        <title>Corynebacterium sp. nov isolated from isolated from the feces of the greater white-fronted geese (Anser albifrons) at Poyang Lake, PR China.</title>
        <authorList>
            <person name="Liu Q."/>
        </authorList>
    </citation>
    <scope>NUCLEOTIDE SEQUENCE</scope>
    <source>
        <strain evidence="9">JCM 32435</strain>
    </source>
</reference>
<keyword evidence="10" id="KW-1185">Reference proteome</keyword>
<feature type="transmembrane region" description="Helical" evidence="7">
    <location>
        <begin position="87"/>
        <end position="104"/>
    </location>
</feature>
<keyword evidence="6 7" id="KW-0472">Membrane</keyword>
<protein>
    <submittedName>
        <fullName evidence="9">DUF421 domain-containing protein</fullName>
    </submittedName>
</protein>
<evidence type="ECO:0000256" key="1">
    <source>
        <dbReference type="ARBA" id="ARBA00004651"/>
    </source>
</evidence>
<evidence type="ECO:0000256" key="4">
    <source>
        <dbReference type="ARBA" id="ARBA00022692"/>
    </source>
</evidence>
<evidence type="ECO:0000259" key="8">
    <source>
        <dbReference type="Pfam" id="PF04239"/>
    </source>
</evidence>
<dbReference type="Proteomes" id="UP001139336">
    <property type="component" value="Unassembled WGS sequence"/>
</dbReference>
<keyword evidence="3" id="KW-1003">Cell membrane</keyword>
<dbReference type="RefSeq" id="WP_236117504.1">
    <property type="nucleotide sequence ID" value="NZ_JAKGSI010000001.1"/>
</dbReference>
<accession>A0A9X1QLY4</accession>
<dbReference type="InterPro" id="IPR023090">
    <property type="entry name" value="UPF0702_alpha/beta_dom_sf"/>
</dbReference>
<dbReference type="PANTHER" id="PTHR34582:SF6">
    <property type="entry name" value="UPF0702 TRANSMEMBRANE PROTEIN YCAP"/>
    <property type="match status" value="1"/>
</dbReference>
<evidence type="ECO:0000256" key="5">
    <source>
        <dbReference type="ARBA" id="ARBA00022989"/>
    </source>
</evidence>
<evidence type="ECO:0000256" key="3">
    <source>
        <dbReference type="ARBA" id="ARBA00022475"/>
    </source>
</evidence>
<comment type="caution">
    <text evidence="9">The sequence shown here is derived from an EMBL/GenBank/DDBJ whole genome shotgun (WGS) entry which is preliminary data.</text>
</comment>
<sequence length="202" mass="21973">MSAPIILAGAWVPEGGWGEALMQELGIEPWRIPVVIVSAVCIYLVFLLLTRLFGQRILTATTSLEAVVVVMFGAVAGRVIIGHPPTLAAGAIGLCTLVVMELLFGRLRSYARQRSDHGLFRVDPVLVVAHGKALPELQKKARVSDEDIAVFLRRSGLTRLSQVRYMILEANGNLSIIRADQEYDPGILVGVVGAERYGECPR</sequence>
<evidence type="ECO:0000256" key="6">
    <source>
        <dbReference type="ARBA" id="ARBA00023136"/>
    </source>
</evidence>
<feature type="transmembrane region" description="Helical" evidence="7">
    <location>
        <begin position="57"/>
        <end position="81"/>
    </location>
</feature>
<feature type="domain" description="YetF C-terminal" evidence="8">
    <location>
        <begin position="121"/>
        <end position="181"/>
    </location>
</feature>
<evidence type="ECO:0000313" key="10">
    <source>
        <dbReference type="Proteomes" id="UP001139336"/>
    </source>
</evidence>
<proteinExistence type="inferred from homology"/>
<evidence type="ECO:0000313" key="9">
    <source>
        <dbReference type="EMBL" id="MCF4005697.1"/>
    </source>
</evidence>
<name>A0A9X1QLY4_9CORY</name>
<evidence type="ECO:0000256" key="2">
    <source>
        <dbReference type="ARBA" id="ARBA00006448"/>
    </source>
</evidence>
<evidence type="ECO:0000256" key="7">
    <source>
        <dbReference type="SAM" id="Phobius"/>
    </source>
</evidence>
<dbReference type="AlphaFoldDB" id="A0A9X1QLY4"/>
<dbReference type="GO" id="GO:0005886">
    <property type="term" value="C:plasma membrane"/>
    <property type="evidence" value="ECO:0007669"/>
    <property type="project" value="UniProtKB-SubCell"/>
</dbReference>
<dbReference type="InterPro" id="IPR007353">
    <property type="entry name" value="DUF421"/>
</dbReference>
<comment type="subcellular location">
    <subcellularLocation>
        <location evidence="1">Cell membrane</location>
        <topology evidence="1">Multi-pass membrane protein</topology>
    </subcellularLocation>
</comment>
<dbReference type="EMBL" id="JAKGSI010000001">
    <property type="protein sequence ID" value="MCF4005697.1"/>
    <property type="molecule type" value="Genomic_DNA"/>
</dbReference>
<dbReference type="Gene3D" id="3.30.240.20">
    <property type="entry name" value="bsu07140 like domains"/>
    <property type="match status" value="1"/>
</dbReference>
<comment type="similarity">
    <text evidence="2">Belongs to the UPF0702 family.</text>
</comment>
<gene>
    <name evidence="9" type="ORF">L1O03_00695</name>
</gene>
<dbReference type="PANTHER" id="PTHR34582">
    <property type="entry name" value="UPF0702 TRANSMEMBRANE PROTEIN YCAP"/>
    <property type="match status" value="1"/>
</dbReference>
<feature type="transmembrane region" description="Helical" evidence="7">
    <location>
        <begin position="30"/>
        <end position="50"/>
    </location>
</feature>
<keyword evidence="4 7" id="KW-0812">Transmembrane</keyword>
<organism evidence="9 10">
    <name type="scientific">Corynebacterium uropygiale</name>
    <dbReference type="NCBI Taxonomy" id="1775911"/>
    <lineage>
        <taxon>Bacteria</taxon>
        <taxon>Bacillati</taxon>
        <taxon>Actinomycetota</taxon>
        <taxon>Actinomycetes</taxon>
        <taxon>Mycobacteriales</taxon>
        <taxon>Corynebacteriaceae</taxon>
        <taxon>Corynebacterium</taxon>
    </lineage>
</organism>
<dbReference type="Pfam" id="PF04239">
    <property type="entry name" value="DUF421"/>
    <property type="match status" value="1"/>
</dbReference>